<dbReference type="GO" id="GO:0033192">
    <property type="term" value="F:calmodulin-dependent protein phosphatase activity"/>
    <property type="evidence" value="ECO:0007669"/>
    <property type="project" value="InterPro"/>
</dbReference>
<dbReference type="OrthoDB" id="5593063at2759"/>
<accession>A0A4P9Y1G8</accession>
<name>A0A4P9Y1G8_9FUNG</name>
<sequence>MSDPVQPTEEIAAGESAPVQKFSVPQLDFTIQTTEDGQKVSTRDRVIQDVPPPATHIPKDEELFPADHPDLPDLALLKKHFCSEGRLSEKQALTIIQGGAELLKQEPNLLEVEAPITGTYGLFEEDGEEGGDEKGWRKKKGRRRVDVGRD</sequence>
<dbReference type="SUPFAM" id="SSF56300">
    <property type="entry name" value="Metallo-dependent phosphatases"/>
    <property type="match status" value="1"/>
</dbReference>
<dbReference type="InterPro" id="IPR029052">
    <property type="entry name" value="Metallo-depent_PP-like"/>
</dbReference>
<dbReference type="PANTHER" id="PTHR45673">
    <property type="entry name" value="SERINE/THREONINE-PROTEIN PHOSPHATASE 2B CATALYTIC SUBUNIT 1-RELATED"/>
    <property type="match status" value="1"/>
</dbReference>
<feature type="region of interest" description="Disordered" evidence="1">
    <location>
        <begin position="122"/>
        <end position="150"/>
    </location>
</feature>
<evidence type="ECO:0000313" key="2">
    <source>
        <dbReference type="EMBL" id="RKP11650.1"/>
    </source>
</evidence>
<evidence type="ECO:0000313" key="3">
    <source>
        <dbReference type="Proteomes" id="UP000267251"/>
    </source>
</evidence>
<dbReference type="Proteomes" id="UP000267251">
    <property type="component" value="Unassembled WGS sequence"/>
</dbReference>
<evidence type="ECO:0000256" key="1">
    <source>
        <dbReference type="SAM" id="MobiDB-lite"/>
    </source>
</evidence>
<dbReference type="GO" id="GO:0097720">
    <property type="term" value="P:calcineurin-mediated signaling"/>
    <property type="evidence" value="ECO:0007669"/>
    <property type="project" value="InterPro"/>
</dbReference>
<organism evidence="2 3">
    <name type="scientific">Piptocephalis cylindrospora</name>
    <dbReference type="NCBI Taxonomy" id="1907219"/>
    <lineage>
        <taxon>Eukaryota</taxon>
        <taxon>Fungi</taxon>
        <taxon>Fungi incertae sedis</taxon>
        <taxon>Zoopagomycota</taxon>
        <taxon>Zoopagomycotina</taxon>
        <taxon>Zoopagomycetes</taxon>
        <taxon>Zoopagales</taxon>
        <taxon>Piptocephalidaceae</taxon>
        <taxon>Piptocephalis</taxon>
    </lineage>
</organism>
<proteinExistence type="predicted"/>
<dbReference type="EMBL" id="KZ988744">
    <property type="protein sequence ID" value="RKP11650.1"/>
    <property type="molecule type" value="Genomic_DNA"/>
</dbReference>
<dbReference type="Gene3D" id="3.60.21.10">
    <property type="match status" value="1"/>
</dbReference>
<reference evidence="3" key="1">
    <citation type="journal article" date="2018" name="Nat. Microbiol.">
        <title>Leveraging single-cell genomics to expand the fungal tree of life.</title>
        <authorList>
            <person name="Ahrendt S.R."/>
            <person name="Quandt C.A."/>
            <person name="Ciobanu D."/>
            <person name="Clum A."/>
            <person name="Salamov A."/>
            <person name="Andreopoulos B."/>
            <person name="Cheng J.F."/>
            <person name="Woyke T."/>
            <person name="Pelin A."/>
            <person name="Henrissat B."/>
            <person name="Reynolds N.K."/>
            <person name="Benny G.L."/>
            <person name="Smith M.E."/>
            <person name="James T.Y."/>
            <person name="Grigoriev I.V."/>
        </authorList>
    </citation>
    <scope>NUCLEOTIDE SEQUENCE [LARGE SCALE GENOMIC DNA]</scope>
</reference>
<dbReference type="AlphaFoldDB" id="A0A4P9Y1G8"/>
<gene>
    <name evidence="2" type="ORF">BJ684DRAFT_17781</name>
</gene>
<keyword evidence="3" id="KW-1185">Reference proteome</keyword>
<protein>
    <submittedName>
        <fullName evidence="2">Uncharacterized protein</fullName>
    </submittedName>
</protein>
<dbReference type="InterPro" id="IPR043360">
    <property type="entry name" value="PP2B"/>
</dbReference>